<dbReference type="GO" id="GO:0016020">
    <property type="term" value="C:membrane"/>
    <property type="evidence" value="ECO:0007669"/>
    <property type="project" value="InterPro"/>
</dbReference>
<dbReference type="AlphaFoldDB" id="A0A841PUC8"/>
<protein>
    <submittedName>
        <fullName evidence="2">ABC-type uncharacterized transport system permease subunit</fullName>
    </submittedName>
</protein>
<organism evidence="2 3">
    <name type="scientific">Geomicrobium halophilum</name>
    <dbReference type="NCBI Taxonomy" id="549000"/>
    <lineage>
        <taxon>Bacteria</taxon>
        <taxon>Bacillati</taxon>
        <taxon>Bacillota</taxon>
        <taxon>Bacilli</taxon>
        <taxon>Bacillales</taxon>
        <taxon>Geomicrobium</taxon>
    </lineage>
</organism>
<sequence>MISLTICGFFKVGIYLYAGVIGASDVFNVQEISKLVYPLGIVVLFLSMIIANNFAAHIEEGLHIVPMALHLPLQVIIPVLLLLIAAINHRSRKNLENDIPS</sequence>
<keyword evidence="3" id="KW-1185">Reference proteome</keyword>
<dbReference type="InterPro" id="IPR004761">
    <property type="entry name" value="Spore_GerAB"/>
</dbReference>
<evidence type="ECO:0000313" key="2">
    <source>
        <dbReference type="EMBL" id="MBB6450756.1"/>
    </source>
</evidence>
<comment type="caution">
    <text evidence="2">The sequence shown here is derived from an EMBL/GenBank/DDBJ whole genome shotgun (WGS) entry which is preliminary data.</text>
</comment>
<dbReference type="GO" id="GO:0009847">
    <property type="term" value="P:spore germination"/>
    <property type="evidence" value="ECO:0007669"/>
    <property type="project" value="InterPro"/>
</dbReference>
<feature type="transmembrane region" description="Helical" evidence="1">
    <location>
        <begin position="12"/>
        <end position="29"/>
    </location>
</feature>
<feature type="transmembrane region" description="Helical" evidence="1">
    <location>
        <begin position="67"/>
        <end position="87"/>
    </location>
</feature>
<accession>A0A841PUC8</accession>
<feature type="transmembrane region" description="Helical" evidence="1">
    <location>
        <begin position="36"/>
        <end position="55"/>
    </location>
</feature>
<evidence type="ECO:0000256" key="1">
    <source>
        <dbReference type="SAM" id="Phobius"/>
    </source>
</evidence>
<keyword evidence="1" id="KW-1133">Transmembrane helix</keyword>
<reference evidence="2 3" key="1">
    <citation type="submission" date="2020-08" db="EMBL/GenBank/DDBJ databases">
        <title>Genomic Encyclopedia of Type Strains, Phase IV (KMG-IV): sequencing the most valuable type-strain genomes for metagenomic binning, comparative biology and taxonomic classification.</title>
        <authorList>
            <person name="Goeker M."/>
        </authorList>
    </citation>
    <scope>NUCLEOTIDE SEQUENCE [LARGE SCALE GENOMIC DNA]</scope>
    <source>
        <strain evidence="2 3">DSM 21769</strain>
    </source>
</reference>
<keyword evidence="1" id="KW-0812">Transmembrane</keyword>
<dbReference type="EMBL" id="JACHHJ010000004">
    <property type="protein sequence ID" value="MBB6450756.1"/>
    <property type="molecule type" value="Genomic_DNA"/>
</dbReference>
<keyword evidence="1" id="KW-0472">Membrane</keyword>
<evidence type="ECO:0000313" key="3">
    <source>
        <dbReference type="Proteomes" id="UP000568839"/>
    </source>
</evidence>
<dbReference type="Proteomes" id="UP000568839">
    <property type="component" value="Unassembled WGS sequence"/>
</dbReference>
<proteinExistence type="predicted"/>
<gene>
    <name evidence="2" type="ORF">HNR44_002746</name>
</gene>
<name>A0A841PUC8_9BACL</name>
<dbReference type="Pfam" id="PF03845">
    <property type="entry name" value="Spore_permease"/>
    <property type="match status" value="1"/>
</dbReference>